<keyword evidence="3" id="KW-1185">Reference proteome</keyword>
<sequence length="310" mass="35486">MRISISLLVHTCLIISLGKLSSQKYNKAPSWPKVSAYTWVGEIKAPRRPESLGEDICLSMDPSLTEVTIRDKKLVPRICNKVGPKWTTWRATGLMTENANGTDRAFKGYIEHVSLGYCITYNLYDIWNMDQSQRGWLMLKNCDDLKDIAKDLDVDAMEVMQDEDYDEFINVIRLSHIYKYQGRKLEEGDPDDSRLARRIFLKGRQPTLRIGENTDIITMNVNDICGQYGAYAKVLGVAKKRSDDEFGLPNWSIIANYQPKDTCKSKKDRYTEEERAVCPDEWTFGCGFGTVDMEPEFGARSRIQTSRESS</sequence>
<comment type="caution">
    <text evidence="2">The sequence shown here is derived from an EMBL/GenBank/DDBJ whole genome shotgun (WGS) entry which is preliminary data.</text>
</comment>
<keyword evidence="1" id="KW-0732">Signal</keyword>
<accession>A0AAN8NR31</accession>
<evidence type="ECO:0000313" key="3">
    <source>
        <dbReference type="Proteomes" id="UP001307849"/>
    </source>
</evidence>
<name>A0AAN8NR31_9PEZI</name>
<feature type="signal peptide" evidence="1">
    <location>
        <begin position="1"/>
        <end position="22"/>
    </location>
</feature>
<reference evidence="2 3" key="1">
    <citation type="submission" date="2019-10" db="EMBL/GenBank/DDBJ databases">
        <authorList>
            <person name="Palmer J.M."/>
        </authorList>
    </citation>
    <scope>NUCLEOTIDE SEQUENCE [LARGE SCALE GENOMIC DNA]</scope>
    <source>
        <strain evidence="2 3">TWF506</strain>
    </source>
</reference>
<evidence type="ECO:0000256" key="1">
    <source>
        <dbReference type="SAM" id="SignalP"/>
    </source>
</evidence>
<dbReference type="AlphaFoldDB" id="A0AAN8NR31"/>
<dbReference type="Proteomes" id="UP001307849">
    <property type="component" value="Unassembled WGS sequence"/>
</dbReference>
<proteinExistence type="predicted"/>
<gene>
    <name evidence="2" type="ORF">TWF506_006410</name>
</gene>
<organism evidence="2 3">
    <name type="scientific">Arthrobotrys conoides</name>
    <dbReference type="NCBI Taxonomy" id="74498"/>
    <lineage>
        <taxon>Eukaryota</taxon>
        <taxon>Fungi</taxon>
        <taxon>Dikarya</taxon>
        <taxon>Ascomycota</taxon>
        <taxon>Pezizomycotina</taxon>
        <taxon>Orbiliomycetes</taxon>
        <taxon>Orbiliales</taxon>
        <taxon>Orbiliaceae</taxon>
        <taxon>Arthrobotrys</taxon>
    </lineage>
</organism>
<feature type="chain" id="PRO_5043045218" evidence="1">
    <location>
        <begin position="23"/>
        <end position="310"/>
    </location>
</feature>
<protein>
    <submittedName>
        <fullName evidence="2">Uncharacterized protein</fullName>
    </submittedName>
</protein>
<evidence type="ECO:0000313" key="2">
    <source>
        <dbReference type="EMBL" id="KAK6516503.1"/>
    </source>
</evidence>
<dbReference type="EMBL" id="JAVHJM010000003">
    <property type="protein sequence ID" value="KAK6516503.1"/>
    <property type="molecule type" value="Genomic_DNA"/>
</dbReference>